<gene>
    <name evidence="1" type="ORF">CVT24_004197</name>
</gene>
<comment type="caution">
    <text evidence="1">The sequence shown here is derived from an EMBL/GenBank/DDBJ whole genome shotgun (WGS) entry which is preliminary data.</text>
</comment>
<name>A0A409WSW6_9AGAR</name>
<organism evidence="1 2">
    <name type="scientific">Panaeolus cyanescens</name>
    <dbReference type="NCBI Taxonomy" id="181874"/>
    <lineage>
        <taxon>Eukaryota</taxon>
        <taxon>Fungi</taxon>
        <taxon>Dikarya</taxon>
        <taxon>Basidiomycota</taxon>
        <taxon>Agaricomycotina</taxon>
        <taxon>Agaricomycetes</taxon>
        <taxon>Agaricomycetidae</taxon>
        <taxon>Agaricales</taxon>
        <taxon>Agaricineae</taxon>
        <taxon>Galeropsidaceae</taxon>
        <taxon>Panaeolus</taxon>
    </lineage>
</organism>
<sequence length="244" mass="28200">MMSKLVNLSDNIVYPPNIFEDALKLVHQVENSDGEDSLWAEILNQLLHAAPTKGGKEYIADQIIRYSSRKGGLERLAAVYMNYIVLPLKFKEGIYQKLTVEGLGKRLRFYDPPTYTDIEKMMIKTLERDGHRCKATGGWDSAHVKTWSRERRVNNTEYISYLRVYHIIPSFKDIGMVIDETEGMKKLTLRDLWIRYAAIDLMELAGDMYHHPRNRISLDAMAACDFDKGKLWFEAVEVSMPIMS</sequence>
<keyword evidence="2" id="KW-1185">Reference proteome</keyword>
<reference evidence="1 2" key="1">
    <citation type="journal article" date="2018" name="Evol. Lett.">
        <title>Horizontal gene cluster transfer increased hallucinogenic mushroom diversity.</title>
        <authorList>
            <person name="Reynolds H.T."/>
            <person name="Vijayakumar V."/>
            <person name="Gluck-Thaler E."/>
            <person name="Korotkin H.B."/>
            <person name="Matheny P.B."/>
            <person name="Slot J.C."/>
        </authorList>
    </citation>
    <scope>NUCLEOTIDE SEQUENCE [LARGE SCALE GENOMIC DNA]</scope>
    <source>
        <strain evidence="1 2">2629</strain>
    </source>
</reference>
<proteinExistence type="predicted"/>
<accession>A0A409WSW6</accession>
<evidence type="ECO:0000313" key="2">
    <source>
        <dbReference type="Proteomes" id="UP000284842"/>
    </source>
</evidence>
<dbReference type="EMBL" id="NHTK01005258">
    <property type="protein sequence ID" value="PPQ81625.1"/>
    <property type="molecule type" value="Genomic_DNA"/>
</dbReference>
<evidence type="ECO:0008006" key="3">
    <source>
        <dbReference type="Google" id="ProtNLM"/>
    </source>
</evidence>
<dbReference type="InParanoid" id="A0A409WSW6"/>
<dbReference type="Proteomes" id="UP000284842">
    <property type="component" value="Unassembled WGS sequence"/>
</dbReference>
<protein>
    <recommendedName>
        <fullName evidence="3">HNH nuclease domain-containing protein</fullName>
    </recommendedName>
</protein>
<evidence type="ECO:0000313" key="1">
    <source>
        <dbReference type="EMBL" id="PPQ81625.1"/>
    </source>
</evidence>
<dbReference type="AlphaFoldDB" id="A0A409WSW6"/>
<dbReference type="OrthoDB" id="3163863at2759"/>